<proteinExistence type="inferred from homology"/>
<reference evidence="6 7" key="1">
    <citation type="journal article" date="2017" name="Genome Announc.">
        <title>Genome sequence of the saprophytic ascomycete Epicoccum nigrum ICMP 19927 strain isolated from New Zealand.</title>
        <authorList>
            <person name="Fokin M."/>
            <person name="Fleetwood D."/>
            <person name="Weir B.S."/>
            <person name="Villas-Boas S.G."/>
        </authorList>
    </citation>
    <scope>NUCLEOTIDE SEQUENCE [LARGE SCALE GENOMIC DNA]</scope>
    <source>
        <strain evidence="6 7">ICMP 19927</strain>
    </source>
</reference>
<feature type="signal peptide" evidence="4">
    <location>
        <begin position="1"/>
        <end position="20"/>
    </location>
</feature>
<dbReference type="GO" id="GO:0004190">
    <property type="term" value="F:aspartic-type endopeptidase activity"/>
    <property type="evidence" value="ECO:0007669"/>
    <property type="project" value="InterPro"/>
</dbReference>
<name>A0A1Y2MB65_EPING</name>
<dbReference type="InterPro" id="IPR021109">
    <property type="entry name" value="Peptidase_aspartic_dom_sf"/>
</dbReference>
<organism evidence="6 7">
    <name type="scientific">Epicoccum nigrum</name>
    <name type="common">Soil fungus</name>
    <name type="synonym">Epicoccum purpurascens</name>
    <dbReference type="NCBI Taxonomy" id="105696"/>
    <lineage>
        <taxon>Eukaryota</taxon>
        <taxon>Fungi</taxon>
        <taxon>Dikarya</taxon>
        <taxon>Ascomycota</taxon>
        <taxon>Pezizomycotina</taxon>
        <taxon>Dothideomycetes</taxon>
        <taxon>Pleosporomycetidae</taxon>
        <taxon>Pleosporales</taxon>
        <taxon>Pleosporineae</taxon>
        <taxon>Didymellaceae</taxon>
        <taxon>Epicoccum</taxon>
    </lineage>
</organism>
<dbReference type="GO" id="GO:0031505">
    <property type="term" value="P:fungal-type cell wall organization"/>
    <property type="evidence" value="ECO:0007669"/>
    <property type="project" value="TreeGrafter"/>
</dbReference>
<evidence type="ECO:0000256" key="4">
    <source>
        <dbReference type="SAM" id="SignalP"/>
    </source>
</evidence>
<dbReference type="GO" id="GO:0006508">
    <property type="term" value="P:proteolysis"/>
    <property type="evidence" value="ECO:0007669"/>
    <property type="project" value="InterPro"/>
</dbReference>
<dbReference type="STRING" id="105696.A0A1Y2MB65"/>
<feature type="domain" description="Peptidase A1" evidence="5">
    <location>
        <begin position="44"/>
        <end position="380"/>
    </location>
</feature>
<dbReference type="SUPFAM" id="SSF50630">
    <property type="entry name" value="Acid proteases"/>
    <property type="match status" value="1"/>
</dbReference>
<dbReference type="PANTHER" id="PTHR47965">
    <property type="entry name" value="ASPARTYL PROTEASE-RELATED"/>
    <property type="match status" value="1"/>
</dbReference>
<feature type="region of interest" description="Disordered" evidence="2">
    <location>
        <begin position="396"/>
        <end position="418"/>
    </location>
</feature>
<keyword evidence="3" id="KW-0472">Membrane</keyword>
<feature type="chain" id="PRO_5012215001" description="Peptidase A1 domain-containing protein" evidence="4">
    <location>
        <begin position="21"/>
        <end position="523"/>
    </location>
</feature>
<dbReference type="InterPro" id="IPR033121">
    <property type="entry name" value="PEPTIDASE_A1"/>
</dbReference>
<dbReference type="InParanoid" id="A0A1Y2MB65"/>
<evidence type="ECO:0000313" key="6">
    <source>
        <dbReference type="EMBL" id="OSS52458.1"/>
    </source>
</evidence>
<dbReference type="Proteomes" id="UP000193240">
    <property type="component" value="Unassembled WGS sequence"/>
</dbReference>
<evidence type="ECO:0000259" key="5">
    <source>
        <dbReference type="PROSITE" id="PS51767"/>
    </source>
</evidence>
<feature type="region of interest" description="Disordered" evidence="2">
    <location>
        <begin position="458"/>
        <end position="523"/>
    </location>
</feature>
<evidence type="ECO:0000256" key="2">
    <source>
        <dbReference type="SAM" id="MobiDB-lite"/>
    </source>
</evidence>
<feature type="compositionally biased region" description="Polar residues" evidence="2">
    <location>
        <begin position="396"/>
        <end position="410"/>
    </location>
</feature>
<keyword evidence="7" id="KW-1185">Reference proteome</keyword>
<dbReference type="EMBL" id="KZ107839">
    <property type="protein sequence ID" value="OSS52458.1"/>
    <property type="molecule type" value="Genomic_DNA"/>
</dbReference>
<sequence length="523" mass="56377">MVSRVCNAVLFALSISAGYAQTLSSVPIVVAPSGEWSGSDGPWSTFNLGVGEPFQAFQGVPGINLPIFLLPGPNDTCDDTTCPGRHAFRVERSASWLTAGLYDIPMPYFYLKIMGDENHEYLRGAWGLDSVYLGNSARDVSSEIYIATLGDADFIVSSFGLASGALGPSGATKPTMLSLLSQGDIPGNSYSYTAGSARRNSSGSLILGGYDTSRFNPDTTISLTMPNTHNTSLIVQVDSIALSGPSQRVWTPEGEAWFNIDSTLTQMWLPLEACKAFEDAFGIVWNETAQLYLLNDTTRNNLQRLNPVVNITIRESEQRSVTFTLPYTAFDLTATAPLVKESSSPYFPLKRASGLYVLGRVFLQETYISIDYDRARFNISQAYPQGGSTRVMTILPPSNTIGNGTASDTDSAPPPENGALSSSAIAGIAVSAAVISAFGIGLLLAWNKQWGFFSRDAAKEEPERTDKAEMSGESKPWVEAMSNERAELVTTEQSQEMHSTGRPVAELEGSSAYRELGTDQLVA</sequence>
<dbReference type="GO" id="GO:0009277">
    <property type="term" value="C:fungal-type cell wall"/>
    <property type="evidence" value="ECO:0007669"/>
    <property type="project" value="TreeGrafter"/>
</dbReference>
<feature type="compositionally biased region" description="Basic and acidic residues" evidence="2">
    <location>
        <begin position="458"/>
        <end position="472"/>
    </location>
</feature>
<dbReference type="GO" id="GO:0005576">
    <property type="term" value="C:extracellular region"/>
    <property type="evidence" value="ECO:0007669"/>
    <property type="project" value="TreeGrafter"/>
</dbReference>
<dbReference type="InterPro" id="IPR001461">
    <property type="entry name" value="Aspartic_peptidase_A1"/>
</dbReference>
<dbReference type="PANTHER" id="PTHR47965:SF101">
    <property type="entry name" value="HYPOTHETICAL ASPARTYL PROTEASE (EUROFUNG)-RELATED"/>
    <property type="match status" value="1"/>
</dbReference>
<protein>
    <recommendedName>
        <fullName evidence="5">Peptidase A1 domain-containing protein</fullName>
    </recommendedName>
</protein>
<keyword evidence="3" id="KW-0812">Transmembrane</keyword>
<accession>A0A1Y2MB65</accession>
<evidence type="ECO:0000256" key="3">
    <source>
        <dbReference type="SAM" id="Phobius"/>
    </source>
</evidence>
<dbReference type="AlphaFoldDB" id="A0A1Y2MB65"/>
<keyword evidence="4" id="KW-0732">Signal</keyword>
<dbReference type="Gene3D" id="2.40.70.10">
    <property type="entry name" value="Acid Proteases"/>
    <property type="match status" value="2"/>
</dbReference>
<dbReference type="PROSITE" id="PS51767">
    <property type="entry name" value="PEPTIDASE_A1"/>
    <property type="match status" value="1"/>
</dbReference>
<gene>
    <name evidence="6" type="ORF">B5807_02247</name>
</gene>
<comment type="similarity">
    <text evidence="1">Belongs to the peptidase A1 family.</text>
</comment>
<keyword evidence="3" id="KW-1133">Transmembrane helix</keyword>
<feature type="transmembrane region" description="Helical" evidence="3">
    <location>
        <begin position="424"/>
        <end position="446"/>
    </location>
</feature>
<dbReference type="OMA" id="ISAFLWH"/>
<dbReference type="Pfam" id="PF00026">
    <property type="entry name" value="Asp"/>
    <property type="match status" value="1"/>
</dbReference>
<evidence type="ECO:0000313" key="7">
    <source>
        <dbReference type="Proteomes" id="UP000193240"/>
    </source>
</evidence>
<evidence type="ECO:0000256" key="1">
    <source>
        <dbReference type="ARBA" id="ARBA00007447"/>
    </source>
</evidence>